<evidence type="ECO:0000313" key="6">
    <source>
        <dbReference type="Proteomes" id="UP000267251"/>
    </source>
</evidence>
<feature type="compositionally biased region" description="Basic and acidic residues" evidence="1">
    <location>
        <begin position="1511"/>
        <end position="1523"/>
    </location>
</feature>
<dbReference type="PANTHER" id="PTHR47263">
    <property type="entry name" value="ADENYLATE CYCLASE ACTIVATION PROTEIN GIT1"/>
    <property type="match status" value="1"/>
</dbReference>
<evidence type="ECO:0008006" key="7">
    <source>
        <dbReference type="Google" id="ProtNLM"/>
    </source>
</evidence>
<dbReference type="InterPro" id="IPR052811">
    <property type="entry name" value="Glucose_resp_signaling"/>
</dbReference>
<dbReference type="OrthoDB" id="2015333at2759"/>
<feature type="domain" description="MHD2" evidence="4">
    <location>
        <begin position="1299"/>
        <end position="1417"/>
    </location>
</feature>
<proteinExistence type="predicted"/>
<feature type="region of interest" description="Disordered" evidence="1">
    <location>
        <begin position="129"/>
        <end position="150"/>
    </location>
</feature>
<evidence type="ECO:0000313" key="5">
    <source>
        <dbReference type="EMBL" id="RKP14032.1"/>
    </source>
</evidence>
<feature type="compositionally biased region" description="Low complexity" evidence="1">
    <location>
        <begin position="211"/>
        <end position="241"/>
    </location>
</feature>
<dbReference type="InterPro" id="IPR014772">
    <property type="entry name" value="Munc13_dom-2"/>
</dbReference>
<dbReference type="InterPro" id="IPR014770">
    <property type="entry name" value="Munc13_1"/>
</dbReference>
<protein>
    <recommendedName>
        <fullName evidence="7">C2 domain-containing protein</fullName>
    </recommendedName>
</protein>
<feature type="compositionally biased region" description="Polar residues" evidence="1">
    <location>
        <begin position="398"/>
        <end position="413"/>
    </location>
</feature>
<dbReference type="Proteomes" id="UP000267251">
    <property type="component" value="Unassembled WGS sequence"/>
</dbReference>
<organism evidence="5 6">
    <name type="scientific">Piptocephalis cylindrospora</name>
    <dbReference type="NCBI Taxonomy" id="1907219"/>
    <lineage>
        <taxon>Eukaryota</taxon>
        <taxon>Fungi</taxon>
        <taxon>Fungi incertae sedis</taxon>
        <taxon>Zoopagomycota</taxon>
        <taxon>Zoopagomycotina</taxon>
        <taxon>Zoopagomycetes</taxon>
        <taxon>Zoopagales</taxon>
        <taxon>Piptocephalidaceae</taxon>
        <taxon>Piptocephalis</taxon>
    </lineage>
</organism>
<dbReference type="InterPro" id="IPR010439">
    <property type="entry name" value="MUN_dom"/>
</dbReference>
<dbReference type="Pfam" id="PF00168">
    <property type="entry name" value="C2"/>
    <property type="match status" value="1"/>
</dbReference>
<feature type="compositionally biased region" description="Acidic residues" evidence="1">
    <location>
        <begin position="570"/>
        <end position="583"/>
    </location>
</feature>
<dbReference type="PANTHER" id="PTHR47263:SF1">
    <property type="entry name" value="C2 DOMAIN PROTEIN (AFU_ORTHOLOGUE AFUA_7G02350)"/>
    <property type="match status" value="1"/>
</dbReference>
<dbReference type="Gene3D" id="1.10.357.50">
    <property type="match status" value="1"/>
</dbReference>
<feature type="region of interest" description="Disordered" evidence="1">
    <location>
        <begin position="1510"/>
        <end position="1536"/>
    </location>
</feature>
<sequence>MPFLEEVPWSKKMIQYGMDIQLAHDSILLRTLNNLGTIYKKSCDAVFWPGMSSVFVGAVHKWFNPLDLLDLLCNSSGYDHTLLLDLGSSLHYGLDDHSSLWAFIDTIANLANDPARLPTLLDADLTNQPANQHFGKMSNPEARRSLPQPPSQLDPFQVYLLALRCLVLASKEKVARQTRGPALSPPSSTSPTGTSSPNTYTPAGSSITKPGPTSMSSSPSASANSVGSVTSTPPITTPSNRPLSSVGLFSLGKSPLFPSLTGGSKDRLPKEFYRSLRRRLEAIRLPSNTARLPNGCREPEVVQSVAGFGVGVMRDKKFKERAKSPGTMSDLVAAFLEATVLSGVRAPGAQAPYIHAFVHVTRECLMVEFPGQSFFPTAMQDLKGVEEIMKGRAGRPRSVTSASSEGSAISPYSRTRPAPPKHSQSFVDSDGLCERLRQVMNIPEALHREAMDEIGRRNSEQKAMQDIKMCLVAVSQDRHPFLTPRDFSSDEEYQAWKAKERSMLEQLLLGMNQCSPEVMHRSSMDDVAPSTPNETEYEYIPRDPRAAFALLTRLFIQSDFTGEAPKDLGEESSSEEEEEEEEEGGRRRREVGLGEERRGPGGKGSSRGGKVRPEWILKSSLQILRECGTRWRMGQTYRFITILDGIKVACEQGLVPIESVERALAYLEKSKKSMDSGEWFSGDRKYILRAFTEVNRLTIRYMAQILLDFDRKSEKDIGIYLCILDDVHSDEFFQTYSTDLASSIEEVVCAIQAAATKRYNRVYEQTNEICPDGSRPDEIMQMLTTTEAIMMETKETGKRYPSLILGEVDVAGVALSTYLKYYVLEMENLTQSPVMARAAETEGRAGEVVFQLYRGARLIQRMHRRSGLNLDVSFDLSRWFYPHVVRWIRLTEGLSLEWVSSAVRMDQFVPVSLESKSSSSVIDLLTAIRQQVSFLEGLNWPDEVHAAHFTTQLSRVINKAVEQYCSVMEMLFRQEIYGFTIPLDAPKQESKTKGAADREAPKSWFERARDAALRPKKVAEAVHFRAETCVKLNNIEATQKHLDDLYEELEVDRVAEVLAEAKGQDHTPGQEGSSIMGSPLSGAGSVTSMSGLSIPGITPVSRMGMHIYSIKVVLGEELMACDRNGLSDPYVVLTFGEGEEIGRTRVIYETCNPRFDETFEVRFRSPVTLTLTVYDRDAIGSDDVCGQGTFHLQPSLLDDYMSHEMWVELDTQGRILLRVSMEGEREDVRFYFGKTFRTLRRTQADMARMIIEQMSGYLRHCLSKKILFRVLYAQDKISYFGTKSQGDGGKQHATEKECDDALESLYDYLDRNMSTLHQHLREDVAMMVLSKLWKEILRTMEDHMAPPLSDQPSGQRPLDAYALQMILTCIELLKVYFHGGDEGDGVSIDILETGRYPIIQELGRLYLMSTDELLLEYGRAAGAAEEEAFAKGRRVLRNKSVAHRRNLGTIRDRNGQKRKAKVDVAACALRILRMHPGSHQFVAEQVQQRAGPTETKMSRKDLPAVPSLSARVEKADVEGKNPVKEAGAGLGRLRLG</sequence>
<feature type="compositionally biased region" description="Basic and acidic residues" evidence="1">
    <location>
        <begin position="590"/>
        <end position="599"/>
    </location>
</feature>
<dbReference type="PROSITE" id="PS50004">
    <property type="entry name" value="C2"/>
    <property type="match status" value="1"/>
</dbReference>
<dbReference type="SUPFAM" id="SSF49562">
    <property type="entry name" value="C2 domain (Calcium/lipid-binding domain, CaLB)"/>
    <property type="match status" value="1"/>
</dbReference>
<dbReference type="SMART" id="SM00239">
    <property type="entry name" value="C2"/>
    <property type="match status" value="1"/>
</dbReference>
<evidence type="ECO:0000256" key="1">
    <source>
        <dbReference type="SAM" id="MobiDB-lite"/>
    </source>
</evidence>
<feature type="region of interest" description="Disordered" evidence="1">
    <location>
        <begin position="391"/>
        <end position="427"/>
    </location>
</feature>
<dbReference type="InterPro" id="IPR035892">
    <property type="entry name" value="C2_domain_sf"/>
</dbReference>
<dbReference type="Pfam" id="PF06292">
    <property type="entry name" value="MUN"/>
    <property type="match status" value="1"/>
</dbReference>
<feature type="domain" description="MHD1" evidence="3">
    <location>
        <begin position="850"/>
        <end position="968"/>
    </location>
</feature>
<dbReference type="InterPro" id="IPR000008">
    <property type="entry name" value="C2_dom"/>
</dbReference>
<dbReference type="PROSITE" id="PS51258">
    <property type="entry name" value="MHD1"/>
    <property type="match status" value="1"/>
</dbReference>
<name>A0A4P9Y5N4_9FUNG</name>
<dbReference type="Gene3D" id="2.60.40.150">
    <property type="entry name" value="C2 domain"/>
    <property type="match status" value="1"/>
</dbReference>
<evidence type="ECO:0000259" key="4">
    <source>
        <dbReference type="PROSITE" id="PS51259"/>
    </source>
</evidence>
<accession>A0A4P9Y5N4</accession>
<feature type="compositionally biased region" description="Low complexity" evidence="1">
    <location>
        <begin position="185"/>
        <end position="202"/>
    </location>
</feature>
<feature type="region of interest" description="Disordered" evidence="1">
    <location>
        <begin position="562"/>
        <end position="610"/>
    </location>
</feature>
<reference evidence="6" key="1">
    <citation type="journal article" date="2018" name="Nat. Microbiol.">
        <title>Leveraging single-cell genomics to expand the fungal tree of life.</title>
        <authorList>
            <person name="Ahrendt S.R."/>
            <person name="Quandt C.A."/>
            <person name="Ciobanu D."/>
            <person name="Clum A."/>
            <person name="Salamov A."/>
            <person name="Andreopoulos B."/>
            <person name="Cheng J.F."/>
            <person name="Woyke T."/>
            <person name="Pelin A."/>
            <person name="Henrissat B."/>
            <person name="Reynolds N.K."/>
            <person name="Benny G.L."/>
            <person name="Smith M.E."/>
            <person name="James T.Y."/>
            <person name="Grigoriev I.V."/>
        </authorList>
    </citation>
    <scope>NUCLEOTIDE SEQUENCE [LARGE SCALE GENOMIC DNA]</scope>
</reference>
<dbReference type="Gene3D" id="1.20.58.1100">
    <property type="match status" value="1"/>
</dbReference>
<feature type="region of interest" description="Disordered" evidence="1">
    <location>
        <begin position="175"/>
        <end position="241"/>
    </location>
</feature>
<dbReference type="EMBL" id="KZ987898">
    <property type="protein sequence ID" value="RKP14032.1"/>
    <property type="molecule type" value="Genomic_DNA"/>
</dbReference>
<dbReference type="PROSITE" id="PS51259">
    <property type="entry name" value="MHD2"/>
    <property type="match status" value="1"/>
</dbReference>
<gene>
    <name evidence="5" type="ORF">BJ684DRAFT_19526</name>
</gene>
<dbReference type="CDD" id="cd04043">
    <property type="entry name" value="C2_Munc13_fungal"/>
    <property type="match status" value="1"/>
</dbReference>
<evidence type="ECO:0000259" key="2">
    <source>
        <dbReference type="PROSITE" id="PS50004"/>
    </source>
</evidence>
<keyword evidence="6" id="KW-1185">Reference proteome</keyword>
<evidence type="ECO:0000259" key="3">
    <source>
        <dbReference type="PROSITE" id="PS51258"/>
    </source>
</evidence>
<feature type="domain" description="C2" evidence="2">
    <location>
        <begin position="1089"/>
        <end position="1207"/>
    </location>
</feature>